<dbReference type="Pfam" id="PF00749">
    <property type="entry name" value="tRNA-synt_1c"/>
    <property type="match status" value="1"/>
</dbReference>
<dbReference type="InterPro" id="IPR004527">
    <property type="entry name" value="Glu-tRNA-ligase_bac/mito"/>
</dbReference>
<name>E6MY71_NEIMH</name>
<evidence type="ECO:0000256" key="3">
    <source>
        <dbReference type="ARBA" id="ARBA00011245"/>
    </source>
</evidence>
<dbReference type="InterPro" id="IPR049940">
    <property type="entry name" value="GluQ/Sye"/>
</dbReference>
<dbReference type="GO" id="GO:0005524">
    <property type="term" value="F:ATP binding"/>
    <property type="evidence" value="ECO:0007669"/>
    <property type="project" value="UniProtKB-UniRule"/>
</dbReference>
<dbReference type="EC" id="6.1.1.17" evidence="10"/>
<sequence>MKTRKMPSETLSAGRVQTAFLMPKHGKTSKINAFKDFGAIMTVKTRFAPSPTGYLHIGGVRTALFSWAFARHHKGEFLLRIEDTDLARSTAESVNIILDGMKWVGLNYDNADNVVYQTRRFDRYKEVIAELLEKGHAYYCYCSKEELEAMREKAEKEGSATYDRRWRPEVGKTLPEIPSDVQPVVRFKTPLDGVTKWTDLVKGEISIPNEALDDLIIARADGTPTYNFCVVVDDYDMGVTHVIRGDDHVNNTPKQINILKAIDANLPEYGHLPMILNEQGKKISKRSGDTVAITDFGAMGILPEAMLNYLARLGWAHGDDEFFTMEQFIEWFDLKDVSPSPSRMDLKKLYWINGEHIKITPNGKLAELVKPRLALRDIHETEKPALEDVLELVKDRPQDLNTLADECFYFYVKQTPAEADVQKHWDDEAAARMLRFAERLEGLEDWNAEAIHDLFKPFCDEEGIKMGKLGMPLRLAVCGTAKTPSVDAVLALIGKEEVLKRIRA</sequence>
<dbReference type="GO" id="GO:0004818">
    <property type="term" value="F:glutamate-tRNA ligase activity"/>
    <property type="evidence" value="ECO:0007669"/>
    <property type="project" value="UniProtKB-UniRule"/>
</dbReference>
<dbReference type="GO" id="GO:0000049">
    <property type="term" value="F:tRNA binding"/>
    <property type="evidence" value="ECO:0007669"/>
    <property type="project" value="InterPro"/>
</dbReference>
<keyword evidence="7 10" id="KW-0067">ATP-binding</keyword>
<evidence type="ECO:0000256" key="2">
    <source>
        <dbReference type="ARBA" id="ARBA00007894"/>
    </source>
</evidence>
<evidence type="ECO:0000256" key="1">
    <source>
        <dbReference type="ARBA" id="ARBA00004496"/>
    </source>
</evidence>
<keyword evidence="4 10" id="KW-0963">Cytoplasm</keyword>
<comment type="subcellular location">
    <subcellularLocation>
        <location evidence="1 10">Cytoplasm</location>
    </subcellularLocation>
</comment>
<dbReference type="InterPro" id="IPR020058">
    <property type="entry name" value="Glu/Gln-tRNA-synth_Ib_cat-dom"/>
</dbReference>
<organism evidence="13 14">
    <name type="scientific">Neisseria meningitidis serogroup B / serotype 15 (strain H44/76)</name>
    <dbReference type="NCBI Taxonomy" id="909420"/>
    <lineage>
        <taxon>Bacteria</taxon>
        <taxon>Pseudomonadati</taxon>
        <taxon>Pseudomonadota</taxon>
        <taxon>Betaproteobacteria</taxon>
        <taxon>Neisseriales</taxon>
        <taxon>Neisseriaceae</taxon>
        <taxon>Neisseria</taxon>
    </lineage>
</organism>
<dbReference type="GO" id="GO:0006424">
    <property type="term" value="P:glutamyl-tRNA aminoacylation"/>
    <property type="evidence" value="ECO:0007669"/>
    <property type="project" value="UniProtKB-UniRule"/>
</dbReference>
<dbReference type="InterPro" id="IPR020751">
    <property type="entry name" value="aa-tRNA-synth_I_codon-bd_sub2"/>
</dbReference>
<dbReference type="FunFam" id="3.40.50.620:FF:000007">
    <property type="entry name" value="Glutamate--tRNA ligase"/>
    <property type="match status" value="1"/>
</dbReference>
<reference evidence="13 14" key="1">
    <citation type="journal article" date="2011" name="J. Bacteriol.">
        <title>Genome sequence of Neisseria meningitidis serogroup B strain H44/76.</title>
        <authorList>
            <person name="Piet J.R."/>
            <person name="Huis In 't Veld R.A."/>
            <person name="van Schaik B.D."/>
            <person name="van Kampen A.H."/>
            <person name="Baas F."/>
            <person name="van de Beek D."/>
            <person name="Pannekoek Y."/>
            <person name="van der Ende A."/>
        </authorList>
    </citation>
    <scope>NUCLEOTIDE SEQUENCE [LARGE SCALE GENOMIC DNA]</scope>
    <source>
        <strain evidence="13 14">H44/76</strain>
    </source>
</reference>
<feature type="binding site" evidence="10">
    <location>
        <position position="285"/>
    </location>
    <ligand>
        <name>ATP</name>
        <dbReference type="ChEBI" id="CHEBI:30616"/>
    </ligand>
</feature>
<keyword evidence="6 10" id="KW-0547">Nucleotide-binding</keyword>
<dbReference type="SUPFAM" id="SSF48163">
    <property type="entry name" value="An anticodon-binding domain of class I aminoacyl-tRNA synthetases"/>
    <property type="match status" value="1"/>
</dbReference>
<dbReference type="InterPro" id="IPR001412">
    <property type="entry name" value="aa-tRNA-synth_I_CS"/>
</dbReference>
<dbReference type="SUPFAM" id="SSF52374">
    <property type="entry name" value="Nucleotidylyl transferase"/>
    <property type="match status" value="1"/>
</dbReference>
<comment type="caution">
    <text evidence="10">Lacks conserved residue(s) required for the propagation of feature annotation.</text>
</comment>
<dbReference type="InterPro" id="IPR008925">
    <property type="entry name" value="aa_tRNA-synth_I_cd-bd_sf"/>
</dbReference>
<evidence type="ECO:0000256" key="5">
    <source>
        <dbReference type="ARBA" id="ARBA00022598"/>
    </source>
</evidence>
<keyword evidence="5 10" id="KW-0436">Ligase</keyword>
<comment type="function">
    <text evidence="10">Catalyzes the attachment of glutamate to tRNA(Glu) in a two-step reaction: glutamate is first activated by ATP to form Glu-AMP and then transferred to the acceptor end of tRNA(Glu).</text>
</comment>
<dbReference type="PRINTS" id="PR00987">
    <property type="entry name" value="TRNASYNTHGLU"/>
</dbReference>
<comment type="subunit">
    <text evidence="3 10">Monomer.</text>
</comment>
<keyword evidence="8 10" id="KW-0648">Protein biosynthesis</keyword>
<dbReference type="Gene3D" id="3.40.50.620">
    <property type="entry name" value="HUPs"/>
    <property type="match status" value="1"/>
</dbReference>
<comment type="caution">
    <text evidence="13">The sequence shown here is derived from an EMBL/GenBank/DDBJ whole genome shotgun (WGS) entry which is preliminary data.</text>
</comment>
<dbReference type="NCBIfam" id="TIGR00464">
    <property type="entry name" value="gltX_bact"/>
    <property type="match status" value="1"/>
</dbReference>
<dbReference type="HAMAP" id="MF_00022">
    <property type="entry name" value="Glu_tRNA_synth_type1"/>
    <property type="match status" value="1"/>
</dbReference>
<dbReference type="InterPro" id="IPR014729">
    <property type="entry name" value="Rossmann-like_a/b/a_fold"/>
</dbReference>
<dbReference type="EMBL" id="AEQZ01000030">
    <property type="protein sequence ID" value="EFV63494.1"/>
    <property type="molecule type" value="Genomic_DNA"/>
</dbReference>
<gene>
    <name evidence="10 13" type="primary">gltX</name>
    <name evidence="13" type="ORF">NMH_1617</name>
</gene>
<feature type="short sequence motif" description="'HIGH' region" evidence="10">
    <location>
        <begin position="49"/>
        <end position="59"/>
    </location>
</feature>
<evidence type="ECO:0000259" key="11">
    <source>
        <dbReference type="Pfam" id="PF00749"/>
    </source>
</evidence>
<dbReference type="Proteomes" id="UP000032707">
    <property type="component" value="Unassembled WGS sequence"/>
</dbReference>
<evidence type="ECO:0000256" key="9">
    <source>
        <dbReference type="ARBA" id="ARBA00023146"/>
    </source>
</evidence>
<accession>E6MY71</accession>
<dbReference type="PANTHER" id="PTHR43311:SF2">
    <property type="entry name" value="GLUTAMATE--TRNA LIGASE, MITOCHONDRIAL-RELATED"/>
    <property type="match status" value="1"/>
</dbReference>
<feature type="domain" description="Aminoacyl-tRNA synthetase class I anticodon-binding" evidence="12">
    <location>
        <begin position="364"/>
        <end position="503"/>
    </location>
</feature>
<dbReference type="GO" id="GO:0005829">
    <property type="term" value="C:cytosol"/>
    <property type="evidence" value="ECO:0007669"/>
    <property type="project" value="TreeGrafter"/>
</dbReference>
<dbReference type="PANTHER" id="PTHR43311">
    <property type="entry name" value="GLUTAMATE--TRNA LIGASE"/>
    <property type="match status" value="1"/>
</dbReference>
<dbReference type="GO" id="GO:0008270">
    <property type="term" value="F:zinc ion binding"/>
    <property type="evidence" value="ECO:0007669"/>
    <property type="project" value="InterPro"/>
</dbReference>
<proteinExistence type="inferred from homology"/>
<evidence type="ECO:0000256" key="10">
    <source>
        <dbReference type="HAMAP-Rule" id="MF_00022"/>
    </source>
</evidence>
<feature type="short sequence motif" description="'KMSKS' region" evidence="10">
    <location>
        <begin position="282"/>
        <end position="286"/>
    </location>
</feature>
<dbReference type="InterPro" id="IPR033910">
    <property type="entry name" value="GluRS_core"/>
</dbReference>
<evidence type="ECO:0000313" key="13">
    <source>
        <dbReference type="EMBL" id="EFV63494.1"/>
    </source>
</evidence>
<dbReference type="InterPro" id="IPR045462">
    <property type="entry name" value="aa-tRNA-synth_I_cd-bd"/>
</dbReference>
<evidence type="ECO:0000256" key="8">
    <source>
        <dbReference type="ARBA" id="ARBA00022917"/>
    </source>
</evidence>
<comment type="catalytic activity">
    <reaction evidence="10">
        <text>tRNA(Glu) + L-glutamate + ATP = L-glutamyl-tRNA(Glu) + AMP + diphosphate</text>
        <dbReference type="Rhea" id="RHEA:23540"/>
        <dbReference type="Rhea" id="RHEA-COMP:9663"/>
        <dbReference type="Rhea" id="RHEA-COMP:9680"/>
        <dbReference type="ChEBI" id="CHEBI:29985"/>
        <dbReference type="ChEBI" id="CHEBI:30616"/>
        <dbReference type="ChEBI" id="CHEBI:33019"/>
        <dbReference type="ChEBI" id="CHEBI:78442"/>
        <dbReference type="ChEBI" id="CHEBI:78520"/>
        <dbReference type="ChEBI" id="CHEBI:456215"/>
        <dbReference type="EC" id="6.1.1.17"/>
    </reaction>
</comment>
<evidence type="ECO:0000256" key="7">
    <source>
        <dbReference type="ARBA" id="ARBA00022840"/>
    </source>
</evidence>
<dbReference type="InterPro" id="IPR000924">
    <property type="entry name" value="Glu/Gln-tRNA-synth"/>
</dbReference>
<dbReference type="CDD" id="cd00808">
    <property type="entry name" value="GluRS_core"/>
    <property type="match status" value="1"/>
</dbReference>
<evidence type="ECO:0000313" key="14">
    <source>
        <dbReference type="Proteomes" id="UP000032707"/>
    </source>
</evidence>
<evidence type="ECO:0000256" key="4">
    <source>
        <dbReference type="ARBA" id="ARBA00022490"/>
    </source>
</evidence>
<keyword evidence="9 10" id="KW-0030">Aminoacyl-tRNA synthetase</keyword>
<dbReference type="PATRIC" id="fig|909420.4.peg.1702"/>
<protein>
    <recommendedName>
        <fullName evidence="10">Glutamate--tRNA ligase</fullName>
        <ecNumber evidence="10">6.1.1.17</ecNumber>
    </recommendedName>
    <alternativeName>
        <fullName evidence="10">Glutamyl-tRNA synthetase</fullName>
        <shortName evidence="10">GluRS</shortName>
    </alternativeName>
</protein>
<dbReference type="PROSITE" id="PS00178">
    <property type="entry name" value="AA_TRNA_LIGASE_I"/>
    <property type="match status" value="1"/>
</dbReference>
<dbReference type="AlphaFoldDB" id="E6MY71"/>
<evidence type="ECO:0000259" key="12">
    <source>
        <dbReference type="Pfam" id="PF19269"/>
    </source>
</evidence>
<evidence type="ECO:0000256" key="6">
    <source>
        <dbReference type="ARBA" id="ARBA00022741"/>
    </source>
</evidence>
<comment type="similarity">
    <text evidence="2 10">Belongs to the class-I aminoacyl-tRNA synthetase family. Glutamate--tRNA ligase type 1 subfamily.</text>
</comment>
<dbReference type="Pfam" id="PF19269">
    <property type="entry name" value="Anticodon_2"/>
    <property type="match status" value="1"/>
</dbReference>
<dbReference type="Gene3D" id="1.10.10.350">
    <property type="match status" value="1"/>
</dbReference>
<feature type="domain" description="Glutamyl/glutaminyl-tRNA synthetase class Ib catalytic" evidence="11">
    <location>
        <begin position="43"/>
        <end position="351"/>
    </location>
</feature>